<proteinExistence type="predicted"/>
<gene>
    <name evidence="2" type="ORF">GRF29_106g546206</name>
</gene>
<dbReference type="PROSITE" id="PS50174">
    <property type="entry name" value="G_PATCH"/>
    <property type="match status" value="1"/>
</dbReference>
<comment type="caution">
    <text evidence="2">The sequence shown here is derived from an EMBL/GenBank/DDBJ whole genome shotgun (WGS) entry which is preliminary data.</text>
</comment>
<sequence length="687" mass="76186">MNAPHQPYPEDDPDADIFDDADISTAPFVEQRVFGQRLWERPIKFVPASSQAPATEPAKKDGRSFAEQYLTIVFPNGLPQPKSDNAYPACGICGGPVKESEPIQHYLSPVHQAALPEINTPSGIDRNRLGLKVMEKYGFDVDSRKGLGATGQGILFPIVPKEKRDKLGLGVDKKMVEREKKAASVKKRPTLDAGKMRKLAIEEKKKHENLRQIFYGDDRLEEYLGGGKVDHGLNPEFVKFWKLIGGATSFTLFAQIVRSEEKNAEALAPDALIPSTDSFITPPSTPPPIMALPDLMIPPTFPTISPYLRFNDTWRSTRESLPPALQGILYHYEYTTSLTLADEDPAKIAWQSVVPDLAANHKFLVHNILAVASLHLARLHAQGPEKSAMADLAASQMNKAISRFRPALENINADNAAALFASSTLTAVYFFRTTTQEMEDIRANVPAGTLNPPPDVIDKMLSAVLRTVWGLRGPWAVLMPGWDHVVNGKLSVIANRHWWPTDRIPKSERAIAEDRRLADIAQLWRGPNEGPEVDCLSAALFYLRETYALVSQLVVKENDFPYLTSVDYVYADGDDSGKIVQMKDRGAIFVWATRISREFIKLLEEKNTGALVILAHYAVLAGRVRNVWWLEGMGANFIIAVAMALGKENWHLIEGPVKDVGVDLENVFSARPDILEGTPGEMAMEVI</sequence>
<dbReference type="InterPro" id="IPR021858">
    <property type="entry name" value="Fun_TF"/>
</dbReference>
<feature type="domain" description="G-patch" evidence="1">
    <location>
        <begin position="126"/>
        <end position="174"/>
    </location>
</feature>
<evidence type="ECO:0000313" key="2">
    <source>
        <dbReference type="EMBL" id="KAK3203752.1"/>
    </source>
</evidence>
<dbReference type="GO" id="GO:0003676">
    <property type="term" value="F:nucleic acid binding"/>
    <property type="evidence" value="ECO:0007669"/>
    <property type="project" value="InterPro"/>
</dbReference>
<dbReference type="GO" id="GO:0001228">
    <property type="term" value="F:DNA-binding transcription activator activity, RNA polymerase II-specific"/>
    <property type="evidence" value="ECO:0007669"/>
    <property type="project" value="TreeGrafter"/>
</dbReference>
<dbReference type="PANTHER" id="PTHR47784">
    <property type="entry name" value="STEROL UPTAKE CONTROL PROTEIN 2"/>
    <property type="match status" value="1"/>
</dbReference>
<reference evidence="2 3" key="1">
    <citation type="submission" date="2021-02" db="EMBL/GenBank/DDBJ databases">
        <title>Genome assembly of Pseudopithomyces chartarum.</title>
        <authorList>
            <person name="Jauregui R."/>
            <person name="Singh J."/>
            <person name="Voisey C."/>
        </authorList>
    </citation>
    <scope>NUCLEOTIDE SEQUENCE [LARGE SCALE GENOMIC DNA]</scope>
    <source>
        <strain evidence="2 3">AGR01</strain>
    </source>
</reference>
<keyword evidence="3" id="KW-1185">Reference proteome</keyword>
<dbReference type="PANTHER" id="PTHR47784:SF5">
    <property type="entry name" value="STEROL UPTAKE CONTROL PROTEIN 2"/>
    <property type="match status" value="1"/>
</dbReference>
<dbReference type="SMART" id="SM00443">
    <property type="entry name" value="G_patch"/>
    <property type="match status" value="1"/>
</dbReference>
<accession>A0AAN6REQ7</accession>
<evidence type="ECO:0000313" key="3">
    <source>
        <dbReference type="Proteomes" id="UP001280581"/>
    </source>
</evidence>
<dbReference type="InterPro" id="IPR000467">
    <property type="entry name" value="G_patch_dom"/>
</dbReference>
<dbReference type="EMBL" id="WVTA01000010">
    <property type="protein sequence ID" value="KAK3203752.1"/>
    <property type="molecule type" value="Genomic_DNA"/>
</dbReference>
<name>A0AAN6REQ7_9PLEO</name>
<protein>
    <recommendedName>
        <fullName evidence="1">G-patch domain-containing protein</fullName>
    </recommendedName>
</protein>
<organism evidence="2 3">
    <name type="scientific">Pseudopithomyces chartarum</name>
    <dbReference type="NCBI Taxonomy" id="1892770"/>
    <lineage>
        <taxon>Eukaryota</taxon>
        <taxon>Fungi</taxon>
        <taxon>Dikarya</taxon>
        <taxon>Ascomycota</taxon>
        <taxon>Pezizomycotina</taxon>
        <taxon>Dothideomycetes</taxon>
        <taxon>Pleosporomycetidae</taxon>
        <taxon>Pleosporales</taxon>
        <taxon>Massarineae</taxon>
        <taxon>Didymosphaeriaceae</taxon>
        <taxon>Pseudopithomyces</taxon>
    </lineage>
</organism>
<dbReference type="Pfam" id="PF11951">
    <property type="entry name" value="Fungal_trans_2"/>
    <property type="match status" value="1"/>
</dbReference>
<evidence type="ECO:0000259" key="1">
    <source>
        <dbReference type="PROSITE" id="PS50174"/>
    </source>
</evidence>
<dbReference type="InterPro" id="IPR053157">
    <property type="entry name" value="Sterol_Uptake_Regulator"/>
</dbReference>
<dbReference type="Pfam" id="PF01585">
    <property type="entry name" value="G-patch"/>
    <property type="match status" value="1"/>
</dbReference>
<dbReference type="AlphaFoldDB" id="A0AAN6REQ7"/>
<dbReference type="Proteomes" id="UP001280581">
    <property type="component" value="Unassembled WGS sequence"/>
</dbReference>